<comment type="similarity">
    <text evidence="1">Belongs to the SNF7 family.</text>
</comment>
<dbReference type="Proteomes" id="UP001165080">
    <property type="component" value="Unassembled WGS sequence"/>
</dbReference>
<feature type="compositionally biased region" description="Basic and acidic residues" evidence="3">
    <location>
        <begin position="20"/>
        <end position="29"/>
    </location>
</feature>
<evidence type="ECO:0000313" key="4">
    <source>
        <dbReference type="EMBL" id="GLC49205.1"/>
    </source>
</evidence>
<dbReference type="PANTHER" id="PTHR22761:SF12">
    <property type="entry name" value="CHARGED MULTIVESICULAR BODY PROTEIN 5"/>
    <property type="match status" value="1"/>
</dbReference>
<evidence type="ECO:0000256" key="2">
    <source>
        <dbReference type="ARBA" id="ARBA00023054"/>
    </source>
</evidence>
<dbReference type="Gene3D" id="6.10.250.1710">
    <property type="match status" value="1"/>
</dbReference>
<evidence type="ECO:0000256" key="3">
    <source>
        <dbReference type="SAM" id="MobiDB-lite"/>
    </source>
</evidence>
<dbReference type="AlphaFoldDB" id="A0A9W6BCG6"/>
<dbReference type="EMBL" id="BRXU01000002">
    <property type="protein sequence ID" value="GLC49205.1"/>
    <property type="molecule type" value="Genomic_DNA"/>
</dbReference>
<evidence type="ECO:0000313" key="5">
    <source>
        <dbReference type="Proteomes" id="UP001165080"/>
    </source>
</evidence>
<proteinExistence type="inferred from homology"/>
<reference evidence="4 5" key="1">
    <citation type="journal article" date="2023" name="Commun. Biol.">
        <title>Reorganization of the ancestral sex-determining regions during the evolution of trioecy in Pleodorina starrii.</title>
        <authorList>
            <person name="Takahashi K."/>
            <person name="Suzuki S."/>
            <person name="Kawai-Toyooka H."/>
            <person name="Yamamoto K."/>
            <person name="Hamaji T."/>
            <person name="Ootsuki R."/>
            <person name="Yamaguchi H."/>
            <person name="Kawachi M."/>
            <person name="Higashiyama T."/>
            <person name="Nozaki H."/>
        </authorList>
    </citation>
    <scope>NUCLEOTIDE SEQUENCE [LARGE SCALE GENOMIC DNA]</scope>
    <source>
        <strain evidence="4 5">NIES-4479</strain>
    </source>
</reference>
<gene>
    <name evidence="4" type="primary">PLEST004337</name>
    <name evidence="4" type="ORF">PLESTB_000193800</name>
</gene>
<keyword evidence="5" id="KW-1185">Reference proteome</keyword>
<evidence type="ECO:0008006" key="6">
    <source>
        <dbReference type="Google" id="ProtNLM"/>
    </source>
</evidence>
<keyword evidence="2" id="KW-0175">Coiled coil</keyword>
<dbReference type="OrthoDB" id="3973241at2759"/>
<organism evidence="4 5">
    <name type="scientific">Pleodorina starrii</name>
    <dbReference type="NCBI Taxonomy" id="330485"/>
    <lineage>
        <taxon>Eukaryota</taxon>
        <taxon>Viridiplantae</taxon>
        <taxon>Chlorophyta</taxon>
        <taxon>core chlorophytes</taxon>
        <taxon>Chlorophyceae</taxon>
        <taxon>CS clade</taxon>
        <taxon>Chlamydomonadales</taxon>
        <taxon>Volvocaceae</taxon>
        <taxon>Pleodorina</taxon>
    </lineage>
</organism>
<dbReference type="GO" id="GO:0032511">
    <property type="term" value="P:late endosome to vacuole transport via multivesicular body sorting pathway"/>
    <property type="evidence" value="ECO:0007669"/>
    <property type="project" value="TreeGrafter"/>
</dbReference>
<feature type="region of interest" description="Disordered" evidence="3">
    <location>
        <begin position="1"/>
        <end position="29"/>
    </location>
</feature>
<dbReference type="GO" id="GO:0006900">
    <property type="term" value="P:vesicle budding from membrane"/>
    <property type="evidence" value="ECO:0007669"/>
    <property type="project" value="TreeGrafter"/>
</dbReference>
<dbReference type="GO" id="GO:0005771">
    <property type="term" value="C:multivesicular body"/>
    <property type="evidence" value="ECO:0007669"/>
    <property type="project" value="TreeGrafter"/>
</dbReference>
<feature type="region of interest" description="Disordered" evidence="3">
    <location>
        <begin position="181"/>
        <end position="217"/>
    </location>
</feature>
<name>A0A9W6BCG6_9CHLO</name>
<sequence>MRRIFGAKKEAAPTPTLDETNDRLTTRGDKTDEKIKALDEQLAKYKEQIKKTRPGPAQDAIKRRALQVLKQRKLYESQREQLYQQQYNIEQTRFTVDSVKDTVSSVQALKAASKEMKSAFKKNKELDISYIENMQDEMFDMMDMANEINEAMGRSYAIPDDVDESDLMAELDALEADLAVEDAGKEGPSYLQEPDLDLPAVPNKEQEQAQPSEPLRS</sequence>
<dbReference type="PANTHER" id="PTHR22761">
    <property type="entry name" value="CHARGED MULTIVESICULAR BODY PROTEIN"/>
    <property type="match status" value="1"/>
</dbReference>
<evidence type="ECO:0000256" key="1">
    <source>
        <dbReference type="ARBA" id="ARBA00006190"/>
    </source>
</evidence>
<comment type="caution">
    <text evidence="4">The sequence shown here is derived from an EMBL/GenBank/DDBJ whole genome shotgun (WGS) entry which is preliminary data.</text>
</comment>
<dbReference type="Pfam" id="PF03357">
    <property type="entry name" value="Snf7"/>
    <property type="match status" value="1"/>
</dbReference>
<accession>A0A9W6BCG6</accession>
<protein>
    <recommendedName>
        <fullName evidence="6">Charged multivesicular body protein 5</fullName>
    </recommendedName>
</protein>
<dbReference type="Gene3D" id="1.10.287.1060">
    <property type="entry name" value="ESAT-6-like"/>
    <property type="match status" value="1"/>
</dbReference>
<dbReference type="InterPro" id="IPR005024">
    <property type="entry name" value="Snf7_fam"/>
</dbReference>